<organism evidence="3">
    <name type="scientific">Roseihalotalea indica</name>
    <dbReference type="NCBI Taxonomy" id="2867963"/>
    <lineage>
        <taxon>Bacteria</taxon>
        <taxon>Pseudomonadati</taxon>
        <taxon>Bacteroidota</taxon>
        <taxon>Cytophagia</taxon>
        <taxon>Cytophagales</taxon>
        <taxon>Catalimonadaceae</taxon>
        <taxon>Roseihalotalea</taxon>
    </lineage>
</organism>
<keyword evidence="3" id="KW-0407">Ion channel</keyword>
<gene>
    <name evidence="3" type="ORF">K4G66_26430</name>
</gene>
<dbReference type="GO" id="GO:0034220">
    <property type="term" value="P:monoatomic ion transmembrane transport"/>
    <property type="evidence" value="ECO:0007669"/>
    <property type="project" value="UniProtKB-KW"/>
</dbReference>
<keyword evidence="1" id="KW-1133">Transmembrane helix</keyword>
<dbReference type="InterPro" id="IPR013099">
    <property type="entry name" value="K_chnl_dom"/>
</dbReference>
<keyword evidence="1" id="KW-0472">Membrane</keyword>
<dbReference type="AlphaFoldDB" id="A0AA49JIM9"/>
<evidence type="ECO:0000313" key="3">
    <source>
        <dbReference type="EMBL" id="WKN35907.1"/>
    </source>
</evidence>
<sequence length="301" mass="33856">MNWSLFIASVLLLFTVAYDFFFTVISINGAGLVSSRLSGWISELFLNLNKAVNGRKVLNYCGVSIILSLIIWWIGGLWLGFYLLILSDERSVVTASTGIAADVSDKFYYSGYVLSTMGNGDFVPGSPCWQIVIAVFSFSGFIFITTAMTYLISVSSAVIHKRSLSLYINEIMTLNEEDRINCLYENAAEIRNMINRHNQNHFAYPVVHYFFSTDKKTSFSIGLWKLNTLLTSIQNDSGHPSHKVMPLIRSIDNYLSTMSEAFIPKNEGNPGKNDDRSDLKKLQVIKLLNSDGWYAAKKEIL</sequence>
<evidence type="ECO:0000259" key="2">
    <source>
        <dbReference type="Pfam" id="PF07885"/>
    </source>
</evidence>
<dbReference type="Pfam" id="PF07885">
    <property type="entry name" value="Ion_trans_2"/>
    <property type="match status" value="1"/>
</dbReference>
<feature type="transmembrane region" description="Helical" evidence="1">
    <location>
        <begin position="57"/>
        <end position="85"/>
    </location>
</feature>
<evidence type="ECO:0000256" key="1">
    <source>
        <dbReference type="SAM" id="Phobius"/>
    </source>
</evidence>
<feature type="transmembrane region" description="Helical" evidence="1">
    <location>
        <begin position="129"/>
        <end position="152"/>
    </location>
</feature>
<feature type="domain" description="Potassium channel" evidence="2">
    <location>
        <begin position="100"/>
        <end position="154"/>
    </location>
</feature>
<accession>A0AA49JIM9</accession>
<keyword evidence="1" id="KW-0812">Transmembrane</keyword>
<reference evidence="3" key="2">
    <citation type="journal article" date="2024" name="Antonie Van Leeuwenhoek">
        <title>Roseihalotalea indica gen. nov., sp. nov., a halophilic Bacteroidetes from mesopelagic Southwest Indian Ocean with higher carbohydrate metabolic potential.</title>
        <authorList>
            <person name="Chen B."/>
            <person name="Zhang M."/>
            <person name="Lin D."/>
            <person name="Ye J."/>
            <person name="Tang K."/>
        </authorList>
    </citation>
    <scope>NUCLEOTIDE SEQUENCE</scope>
    <source>
        <strain evidence="3">TK19036</strain>
    </source>
</reference>
<keyword evidence="3" id="KW-0813">Transport</keyword>
<dbReference type="SUPFAM" id="SSF81324">
    <property type="entry name" value="Voltage-gated potassium channels"/>
    <property type="match status" value="1"/>
</dbReference>
<reference evidence="3" key="1">
    <citation type="journal article" date="2023" name="Comput. Struct. Biotechnol. J.">
        <title>Discovery of a novel marine Bacteroidetes with a rich repertoire of carbohydrate-active enzymes.</title>
        <authorList>
            <person name="Chen B."/>
            <person name="Liu G."/>
            <person name="Chen Q."/>
            <person name="Wang H."/>
            <person name="Liu L."/>
            <person name="Tang K."/>
        </authorList>
    </citation>
    <scope>NUCLEOTIDE SEQUENCE</scope>
    <source>
        <strain evidence="3">TK19036</strain>
    </source>
</reference>
<keyword evidence="3" id="KW-0406">Ion transport</keyword>
<name>A0AA49JIM9_9BACT</name>
<dbReference type="EMBL" id="CP120682">
    <property type="protein sequence ID" value="WKN35907.1"/>
    <property type="molecule type" value="Genomic_DNA"/>
</dbReference>
<feature type="transmembrane region" description="Helical" evidence="1">
    <location>
        <begin position="6"/>
        <end position="27"/>
    </location>
</feature>
<dbReference type="Gene3D" id="1.10.287.70">
    <property type="match status" value="1"/>
</dbReference>
<proteinExistence type="predicted"/>
<protein>
    <submittedName>
        <fullName evidence="3">Potassium channel family protein</fullName>
    </submittedName>
</protein>